<accession>A0A2M6WWW3</accession>
<dbReference type="Proteomes" id="UP000228596">
    <property type="component" value="Unassembled WGS sequence"/>
</dbReference>
<dbReference type="EMBL" id="PEZV01000025">
    <property type="protein sequence ID" value="PIT97280.1"/>
    <property type="molecule type" value="Genomic_DNA"/>
</dbReference>
<protein>
    <recommendedName>
        <fullName evidence="3">Ribosomal subunit interface protein</fullName>
    </recommendedName>
</protein>
<sequence>MRLIIKSLSTPIDEGKKKLLREKFLWFEDKLPSGSEMTIGVEEKINKKSNQAHTVYIHLFVPKLKRPIYIKVYSDNFAQAVNTIKNKLERKVVRDKQRGKFKFKLPKIKFSFRQKEEEN</sequence>
<evidence type="ECO:0000313" key="1">
    <source>
        <dbReference type="EMBL" id="PIT97280.1"/>
    </source>
</evidence>
<proteinExistence type="predicted"/>
<evidence type="ECO:0000313" key="2">
    <source>
        <dbReference type="Proteomes" id="UP000228596"/>
    </source>
</evidence>
<dbReference type="SUPFAM" id="SSF69754">
    <property type="entry name" value="Ribosome binding protein Y (YfiA homologue)"/>
    <property type="match status" value="1"/>
</dbReference>
<evidence type="ECO:0008006" key="3">
    <source>
        <dbReference type="Google" id="ProtNLM"/>
    </source>
</evidence>
<comment type="caution">
    <text evidence="1">The sequence shown here is derived from an EMBL/GenBank/DDBJ whole genome shotgun (WGS) entry which is preliminary data.</text>
</comment>
<gene>
    <name evidence="1" type="ORF">COT77_02340</name>
</gene>
<dbReference type="InterPro" id="IPR036567">
    <property type="entry name" value="RHF-like"/>
</dbReference>
<name>A0A2M6WWW3_9BACT</name>
<dbReference type="Gene3D" id="3.30.160.100">
    <property type="entry name" value="Ribosome hibernation promotion factor-like"/>
    <property type="match status" value="1"/>
</dbReference>
<organism evidence="1 2">
    <name type="scientific">Candidatus Berkelbacteria bacterium CG10_big_fil_rev_8_21_14_0_10_41_12</name>
    <dbReference type="NCBI Taxonomy" id="1974513"/>
    <lineage>
        <taxon>Bacteria</taxon>
        <taxon>Candidatus Berkelbacteria</taxon>
    </lineage>
</organism>
<reference evidence="2" key="1">
    <citation type="submission" date="2017-09" db="EMBL/GenBank/DDBJ databases">
        <title>Depth-based differentiation of microbial function through sediment-hosted aquifers and enrichment of novel symbionts in the deep terrestrial subsurface.</title>
        <authorList>
            <person name="Probst A.J."/>
            <person name="Ladd B."/>
            <person name="Jarett J.K."/>
            <person name="Geller-Mcgrath D.E."/>
            <person name="Sieber C.M.K."/>
            <person name="Emerson J.B."/>
            <person name="Anantharaman K."/>
            <person name="Thomas B.C."/>
            <person name="Malmstrom R."/>
            <person name="Stieglmeier M."/>
            <person name="Klingl A."/>
            <person name="Woyke T."/>
            <person name="Ryan C.M."/>
            <person name="Banfield J.F."/>
        </authorList>
    </citation>
    <scope>NUCLEOTIDE SEQUENCE [LARGE SCALE GENOMIC DNA]</scope>
</reference>
<dbReference type="AlphaFoldDB" id="A0A2M6WWW3"/>